<name>A0AAW1I8G5_POPJA</name>
<dbReference type="InterPro" id="IPR012337">
    <property type="entry name" value="RNaseH-like_sf"/>
</dbReference>
<organism evidence="1 2">
    <name type="scientific">Popillia japonica</name>
    <name type="common">Japanese beetle</name>
    <dbReference type="NCBI Taxonomy" id="7064"/>
    <lineage>
        <taxon>Eukaryota</taxon>
        <taxon>Metazoa</taxon>
        <taxon>Ecdysozoa</taxon>
        <taxon>Arthropoda</taxon>
        <taxon>Hexapoda</taxon>
        <taxon>Insecta</taxon>
        <taxon>Pterygota</taxon>
        <taxon>Neoptera</taxon>
        <taxon>Endopterygota</taxon>
        <taxon>Coleoptera</taxon>
        <taxon>Polyphaga</taxon>
        <taxon>Scarabaeiformia</taxon>
        <taxon>Scarabaeidae</taxon>
        <taxon>Rutelinae</taxon>
        <taxon>Popillia</taxon>
    </lineage>
</organism>
<proteinExistence type="predicted"/>
<evidence type="ECO:0000313" key="1">
    <source>
        <dbReference type="EMBL" id="KAK9685210.1"/>
    </source>
</evidence>
<keyword evidence="2" id="KW-1185">Reference proteome</keyword>
<dbReference type="PANTHER" id="PTHR45913">
    <property type="entry name" value="EPM2A-INTERACTING PROTEIN 1"/>
    <property type="match status" value="1"/>
</dbReference>
<comment type="caution">
    <text evidence="1">The sequence shown here is derived from an EMBL/GenBank/DDBJ whole genome shotgun (WGS) entry which is preliminary data.</text>
</comment>
<evidence type="ECO:0008006" key="3">
    <source>
        <dbReference type="Google" id="ProtNLM"/>
    </source>
</evidence>
<evidence type="ECO:0000313" key="2">
    <source>
        <dbReference type="Proteomes" id="UP001458880"/>
    </source>
</evidence>
<protein>
    <recommendedName>
        <fullName evidence="3">Transposase</fullName>
    </recommendedName>
</protein>
<dbReference type="EMBL" id="JASPKY010000795">
    <property type="protein sequence ID" value="KAK9685210.1"/>
    <property type="molecule type" value="Genomic_DNA"/>
</dbReference>
<dbReference type="PANTHER" id="PTHR45913:SF22">
    <property type="entry name" value="SCAN BOX DOMAIN-CONTAINING PROTEIN"/>
    <property type="match status" value="1"/>
</dbReference>
<sequence>MRWQVMSKSSWWTFSRRPKFSIQLDESTLSDNTARLMSYVRYFNETGETKEEMLFAEFLPLDTTGTSIFVAVKKYFEEKEIPLINIHSCATDGAPAMVGRYKGFLALLKKEHPEINIHSCATDGAPAMVGRYKGFLALLKKEHPDIICIHCVAHREHLAAKRLTSSLHDSLNLVITAVNVIKTNAKSDRLFRNLCQENDEIYNRLLLHTEVRWLSKGNCLLRKELYQFPEINQMTETPTDEDLLLYGAHLQQLKEDFTEINQMTETPTDEDLLLYGAHLQQLKEDFTSRFQDLIELDVPAWITDPFGVVLEDVDVKLQDLIELDVPAWITDPFGVVLEDVDVKLQEELVKLRNNEDCKVRNKTGIKNLWQNHSMAGLFPTKWEIVHKLLLTFPTSYLVETGFSAATFLHSDKRNRLDMVNREDLRLYLTLLTPRVKKLVSKYQPQGSH</sequence>
<accession>A0AAW1I8G5</accession>
<dbReference type="AlphaFoldDB" id="A0AAW1I8G5"/>
<gene>
    <name evidence="1" type="ORF">QE152_g38216</name>
</gene>
<dbReference type="Proteomes" id="UP001458880">
    <property type="component" value="Unassembled WGS sequence"/>
</dbReference>
<reference evidence="1 2" key="1">
    <citation type="journal article" date="2024" name="BMC Genomics">
        <title>De novo assembly and annotation of Popillia japonica's genome with initial clues to its potential as an invasive pest.</title>
        <authorList>
            <person name="Cucini C."/>
            <person name="Boschi S."/>
            <person name="Funari R."/>
            <person name="Cardaioli E."/>
            <person name="Iannotti N."/>
            <person name="Marturano G."/>
            <person name="Paoli F."/>
            <person name="Bruttini M."/>
            <person name="Carapelli A."/>
            <person name="Frati F."/>
            <person name="Nardi F."/>
        </authorList>
    </citation>
    <scope>NUCLEOTIDE SEQUENCE [LARGE SCALE GENOMIC DNA]</scope>
    <source>
        <strain evidence="1">DMR45628</strain>
    </source>
</reference>
<dbReference type="SUPFAM" id="SSF53098">
    <property type="entry name" value="Ribonuclease H-like"/>
    <property type="match status" value="1"/>
</dbReference>